<dbReference type="PRINTS" id="PR00463">
    <property type="entry name" value="EP450I"/>
</dbReference>
<dbReference type="GO" id="GO:0020037">
    <property type="term" value="F:heme binding"/>
    <property type="evidence" value="ECO:0007669"/>
    <property type="project" value="InterPro"/>
</dbReference>
<feature type="transmembrane region" description="Helical" evidence="8">
    <location>
        <begin position="41"/>
        <end position="63"/>
    </location>
</feature>
<dbReference type="GO" id="GO:0016705">
    <property type="term" value="F:oxidoreductase activity, acting on paired donors, with incorporation or reduction of molecular oxygen"/>
    <property type="evidence" value="ECO:0007669"/>
    <property type="project" value="InterPro"/>
</dbReference>
<dbReference type="AlphaFoldDB" id="A0A3E2GVR5"/>
<keyword evidence="10" id="KW-1185">Reference proteome</keyword>
<dbReference type="InterPro" id="IPR036396">
    <property type="entry name" value="Cyt_P450_sf"/>
</dbReference>
<dbReference type="GO" id="GO:0004497">
    <property type="term" value="F:monooxygenase activity"/>
    <property type="evidence" value="ECO:0007669"/>
    <property type="project" value="UniProtKB-KW"/>
</dbReference>
<protein>
    <submittedName>
        <fullName evidence="9">Uncharacterized protein</fullName>
    </submittedName>
</protein>
<dbReference type="GO" id="GO:0005506">
    <property type="term" value="F:iron ion binding"/>
    <property type="evidence" value="ECO:0007669"/>
    <property type="project" value="InterPro"/>
</dbReference>
<feature type="non-terminal residue" evidence="9">
    <location>
        <position position="555"/>
    </location>
</feature>
<dbReference type="Proteomes" id="UP000258309">
    <property type="component" value="Unassembled WGS sequence"/>
</dbReference>
<keyword evidence="8" id="KW-1133">Transmembrane helix</keyword>
<proteinExistence type="inferred from homology"/>
<reference evidence="9 10" key="1">
    <citation type="submission" date="2018-05" db="EMBL/GenBank/DDBJ databases">
        <title>Draft genome sequence of Scytalidium lignicola DSM 105466, a ubiquitous saprotrophic fungus.</title>
        <authorList>
            <person name="Buettner E."/>
            <person name="Gebauer A.M."/>
            <person name="Hofrichter M."/>
            <person name="Liers C."/>
            <person name="Kellner H."/>
        </authorList>
    </citation>
    <scope>NUCLEOTIDE SEQUENCE [LARGE SCALE GENOMIC DNA]</scope>
    <source>
        <strain evidence="9 10">DSM 105466</strain>
    </source>
</reference>
<dbReference type="InterPro" id="IPR002401">
    <property type="entry name" value="Cyt_P450_E_grp-I"/>
</dbReference>
<name>A0A3E2GVR5_SCYLI</name>
<feature type="binding site" description="axial binding residue" evidence="7">
    <location>
        <position position="498"/>
    </location>
    <ligand>
        <name>heme</name>
        <dbReference type="ChEBI" id="CHEBI:30413"/>
    </ligand>
    <ligandPart>
        <name>Fe</name>
        <dbReference type="ChEBI" id="CHEBI:18248"/>
    </ligandPart>
</feature>
<dbReference type="OMA" id="AYIEMRI"/>
<dbReference type="OrthoDB" id="6692864at2759"/>
<dbReference type="PANTHER" id="PTHR24305:SF187">
    <property type="entry name" value="P450, PUTATIVE (EUROFUNG)-RELATED"/>
    <property type="match status" value="1"/>
</dbReference>
<evidence type="ECO:0000256" key="8">
    <source>
        <dbReference type="SAM" id="Phobius"/>
    </source>
</evidence>
<evidence type="ECO:0000256" key="3">
    <source>
        <dbReference type="ARBA" id="ARBA00022723"/>
    </source>
</evidence>
<dbReference type="InterPro" id="IPR001128">
    <property type="entry name" value="Cyt_P450"/>
</dbReference>
<feature type="transmembrane region" description="Helical" evidence="8">
    <location>
        <begin position="12"/>
        <end position="35"/>
    </location>
</feature>
<keyword evidence="6" id="KW-0503">Monooxygenase</keyword>
<evidence type="ECO:0000256" key="4">
    <source>
        <dbReference type="ARBA" id="ARBA00023002"/>
    </source>
</evidence>
<keyword evidence="5 7" id="KW-0408">Iron</keyword>
<accession>A0A3E2GVR5</accession>
<dbReference type="PRINTS" id="PR00385">
    <property type="entry name" value="P450"/>
</dbReference>
<dbReference type="Gene3D" id="1.10.630.10">
    <property type="entry name" value="Cytochrome P450"/>
    <property type="match status" value="1"/>
</dbReference>
<dbReference type="EMBL" id="NCSJ02000354">
    <property type="protein sequence ID" value="RFU25190.1"/>
    <property type="molecule type" value="Genomic_DNA"/>
</dbReference>
<comment type="cofactor">
    <cofactor evidence="1 7">
        <name>heme</name>
        <dbReference type="ChEBI" id="CHEBI:30413"/>
    </cofactor>
</comment>
<keyword evidence="8" id="KW-0812">Transmembrane</keyword>
<comment type="caution">
    <text evidence="9">The sequence shown here is derived from an EMBL/GenBank/DDBJ whole genome shotgun (WGS) entry which is preliminary data.</text>
</comment>
<keyword evidence="8" id="KW-0472">Membrane</keyword>
<keyword evidence="3 7" id="KW-0479">Metal-binding</keyword>
<feature type="non-terminal residue" evidence="9">
    <location>
        <position position="1"/>
    </location>
</feature>
<feature type="transmembrane region" description="Helical" evidence="8">
    <location>
        <begin position="70"/>
        <end position="95"/>
    </location>
</feature>
<gene>
    <name evidence="9" type="ORF">B7463_g11145</name>
</gene>
<evidence type="ECO:0000256" key="2">
    <source>
        <dbReference type="ARBA" id="ARBA00010617"/>
    </source>
</evidence>
<sequence>MDLLILPQNLQLWLFGLPCLLAAGVGFLSHVLYYIRGFRDPQTLGIITTHLLAEGILYGVSLLDKGGSRGFVYATAISISYYAALFTSIVLYRLFFHPLSRFPGPLQAKVSKFYSLIVAQDGKLHEHQNLWVKKYGDIVRIAPNELLIVSLDAQQKVHTTQSKVDKKNTLYNFINYKGVHNLDSILDREEHRWRRQVWDKALNTKALETYESYTREVTHTWLDKIVTLEGQPIDTSLYSHLIPFDNMGKMGYSTDFGTLKAGKEDRMLHLIECTFSAFGKLGQLSWPVAIAKDLNLSPEQTEFENLACKVADEREKNNSEDKEDIMKYLLDDYRSEKPKAFFNRNILYSDSQVIMIGGTDTIAVTLSYCFYYLARDASLRQKLKDEVSTVFGKSISGEFTHADLSSLDILNAIINESLRMHSPTCSNGARSTPPEGLSVDGVFIPGGVTIFVGIHAIQRSPKYFKQPDEFIPERWTTRPELVLDKRAFHPFMVGPYNCVGKRMALLVLRLVLAYTILNYDFEFAPGEDGTRIHKDAFNQLILKAGKLECVFKRRE</sequence>
<organism evidence="9 10">
    <name type="scientific">Scytalidium lignicola</name>
    <name type="common">Hyphomycete</name>
    <dbReference type="NCBI Taxonomy" id="5539"/>
    <lineage>
        <taxon>Eukaryota</taxon>
        <taxon>Fungi</taxon>
        <taxon>Dikarya</taxon>
        <taxon>Ascomycota</taxon>
        <taxon>Pezizomycotina</taxon>
        <taxon>Leotiomycetes</taxon>
        <taxon>Leotiomycetes incertae sedis</taxon>
        <taxon>Scytalidium</taxon>
    </lineage>
</organism>
<evidence type="ECO:0000313" key="10">
    <source>
        <dbReference type="Proteomes" id="UP000258309"/>
    </source>
</evidence>
<evidence type="ECO:0000256" key="5">
    <source>
        <dbReference type="ARBA" id="ARBA00023004"/>
    </source>
</evidence>
<dbReference type="Pfam" id="PF00067">
    <property type="entry name" value="p450"/>
    <property type="match status" value="1"/>
</dbReference>
<evidence type="ECO:0000313" key="9">
    <source>
        <dbReference type="EMBL" id="RFU25190.1"/>
    </source>
</evidence>
<evidence type="ECO:0000256" key="6">
    <source>
        <dbReference type="ARBA" id="ARBA00023033"/>
    </source>
</evidence>
<comment type="similarity">
    <text evidence="2">Belongs to the cytochrome P450 family.</text>
</comment>
<dbReference type="InterPro" id="IPR050121">
    <property type="entry name" value="Cytochrome_P450_monoxygenase"/>
</dbReference>
<dbReference type="PANTHER" id="PTHR24305">
    <property type="entry name" value="CYTOCHROME P450"/>
    <property type="match status" value="1"/>
</dbReference>
<keyword evidence="7" id="KW-0349">Heme</keyword>
<dbReference type="SUPFAM" id="SSF48264">
    <property type="entry name" value="Cytochrome P450"/>
    <property type="match status" value="1"/>
</dbReference>
<evidence type="ECO:0000256" key="1">
    <source>
        <dbReference type="ARBA" id="ARBA00001971"/>
    </source>
</evidence>
<evidence type="ECO:0000256" key="7">
    <source>
        <dbReference type="PIRSR" id="PIRSR602401-1"/>
    </source>
</evidence>
<keyword evidence="4" id="KW-0560">Oxidoreductase</keyword>
<dbReference type="STRING" id="5539.A0A3E2GVR5"/>